<feature type="chain" id="PRO_5035176810" description="Septum formation inhibitor Maf" evidence="1">
    <location>
        <begin position="21"/>
        <end position="294"/>
    </location>
</feature>
<evidence type="ECO:0008006" key="4">
    <source>
        <dbReference type="Google" id="ProtNLM"/>
    </source>
</evidence>
<dbReference type="Proteomes" id="UP000642809">
    <property type="component" value="Unassembled WGS sequence"/>
</dbReference>
<gene>
    <name evidence="2" type="ORF">GCM10008106_05160</name>
</gene>
<proteinExistence type="predicted"/>
<dbReference type="EMBL" id="BMYF01000002">
    <property type="protein sequence ID" value="GHB27393.1"/>
    <property type="molecule type" value="Genomic_DNA"/>
</dbReference>
<organism evidence="2 3">
    <name type="scientific">Mongoliitalea lutea</name>
    <dbReference type="NCBI Taxonomy" id="849756"/>
    <lineage>
        <taxon>Bacteria</taxon>
        <taxon>Pseudomonadati</taxon>
        <taxon>Bacteroidota</taxon>
        <taxon>Cytophagia</taxon>
        <taxon>Cytophagales</taxon>
        <taxon>Cyclobacteriaceae</taxon>
        <taxon>Mongoliitalea</taxon>
    </lineage>
</organism>
<name>A0A8J3CUC3_9BACT</name>
<keyword evidence="3" id="KW-1185">Reference proteome</keyword>
<dbReference type="AlphaFoldDB" id="A0A8J3CUC3"/>
<dbReference type="RefSeq" id="WP_189578883.1">
    <property type="nucleotide sequence ID" value="NZ_BMYF01000002.1"/>
</dbReference>
<protein>
    <recommendedName>
        <fullName evidence="4">Septum formation inhibitor Maf</fullName>
    </recommendedName>
</protein>
<reference evidence="2" key="2">
    <citation type="submission" date="2020-09" db="EMBL/GenBank/DDBJ databases">
        <authorList>
            <person name="Sun Q."/>
            <person name="Kim S."/>
        </authorList>
    </citation>
    <scope>NUCLEOTIDE SEQUENCE</scope>
    <source>
        <strain evidence="2">KCTC 23224</strain>
    </source>
</reference>
<evidence type="ECO:0000256" key="1">
    <source>
        <dbReference type="SAM" id="SignalP"/>
    </source>
</evidence>
<evidence type="ECO:0000313" key="3">
    <source>
        <dbReference type="Proteomes" id="UP000642809"/>
    </source>
</evidence>
<accession>A0A8J3CUC3</accession>
<feature type="signal peptide" evidence="1">
    <location>
        <begin position="1"/>
        <end position="20"/>
    </location>
</feature>
<comment type="caution">
    <text evidence="2">The sequence shown here is derived from an EMBL/GenBank/DDBJ whole genome shotgun (WGS) entry which is preliminary data.</text>
</comment>
<reference evidence="2" key="1">
    <citation type="journal article" date="2014" name="Int. J. Syst. Evol. Microbiol.">
        <title>Complete genome sequence of Corynebacterium casei LMG S-19264T (=DSM 44701T), isolated from a smear-ripened cheese.</title>
        <authorList>
            <consortium name="US DOE Joint Genome Institute (JGI-PGF)"/>
            <person name="Walter F."/>
            <person name="Albersmeier A."/>
            <person name="Kalinowski J."/>
            <person name="Ruckert C."/>
        </authorList>
    </citation>
    <scope>NUCLEOTIDE SEQUENCE</scope>
    <source>
        <strain evidence="2">KCTC 23224</strain>
    </source>
</reference>
<dbReference type="PROSITE" id="PS51257">
    <property type="entry name" value="PROKAR_LIPOPROTEIN"/>
    <property type="match status" value="1"/>
</dbReference>
<evidence type="ECO:0000313" key="2">
    <source>
        <dbReference type="EMBL" id="GHB27393.1"/>
    </source>
</evidence>
<sequence length="294" mass="34452">MKYAAYACLLVLLWSSCTSKQRTEINFKEWGNYWFQGKAEISSFQLSQHRYGESRDGQAVLIFVTEDFSRKKQVKLDKPEEAGKDKISVIKMNQTRDFITGIYPYHMMLSTFTPTKEASQGIKFTASVQEWCGQTFTQFNYSGKDSYKGKLYSYFEQEGDQSLSLNGLMEDDLWNLLRINPNQIPLGSAKVIPSLFYQRLSHRDFSTEEAFISIKDISERRSQLEVVYAKGFRELRIDFEKSFPYQIMGWEEVNIRGNGQQEVTTAKRMAIKTTDYWKLNKVEDEYLRQELQLR</sequence>
<keyword evidence="1" id="KW-0732">Signal</keyword>